<protein>
    <submittedName>
        <fullName evidence="6">ABC transporter ATP-binding protein</fullName>
    </submittedName>
</protein>
<dbReference type="PANTHER" id="PTHR42939">
    <property type="entry name" value="ABC TRANSPORTER ATP-BINDING PROTEIN ALBC-RELATED"/>
    <property type="match status" value="1"/>
</dbReference>
<dbReference type="GO" id="GO:0016887">
    <property type="term" value="F:ATP hydrolysis activity"/>
    <property type="evidence" value="ECO:0007669"/>
    <property type="project" value="InterPro"/>
</dbReference>
<dbReference type="InterPro" id="IPR003593">
    <property type="entry name" value="AAA+_ATPase"/>
</dbReference>
<name>A0A9W6QE88_9ACTN</name>
<feature type="domain" description="ABC transporter" evidence="5">
    <location>
        <begin position="11"/>
        <end position="244"/>
    </location>
</feature>
<dbReference type="GO" id="GO:0005524">
    <property type="term" value="F:ATP binding"/>
    <property type="evidence" value="ECO:0007669"/>
    <property type="project" value="UniProtKB-KW"/>
</dbReference>
<sequence length="322" mass="34178">MEKLTDDQFAVQAVGLGKRFGGATGPWALRHCDFAVPTGRICGVMGPNGAGKSTLFALAAMLCAPSEGELRLFGSPLTPDGRGDGDGLRARIGFAAQDKPLYRSFTVADTLRMGRELNPSWNQALAERVLRLAELKQDAKVGSLSGGQRSRLALALAIGKQPELLLLDEPLADLDPLVRHDLLGVLLSDAADRGTTVLISSHTLTELEEVVDHVLLLHSGRVRLAGGVDELLDAHRLVSGPADLERPPGEAVEWRVTGRRATGLLHHPDPAPPPAPWTQERPRLDELLLAHLRGAAAGHAQNADTGAPTTDRPSPVTSEAAS</sequence>
<comment type="caution">
    <text evidence="6">The sequence shown here is derived from an EMBL/GenBank/DDBJ whole genome shotgun (WGS) entry which is preliminary data.</text>
</comment>
<evidence type="ECO:0000256" key="2">
    <source>
        <dbReference type="ARBA" id="ARBA00022741"/>
    </source>
</evidence>
<dbReference type="InterPro" id="IPR027417">
    <property type="entry name" value="P-loop_NTPase"/>
</dbReference>
<reference evidence="6" key="1">
    <citation type="submission" date="2023-02" db="EMBL/GenBank/DDBJ databases">
        <title>Kitasatospora phosalacinea NBRC 14627.</title>
        <authorList>
            <person name="Ichikawa N."/>
            <person name="Sato H."/>
            <person name="Tonouchi N."/>
        </authorList>
    </citation>
    <scope>NUCLEOTIDE SEQUENCE</scope>
    <source>
        <strain evidence="6">NBRC 14627</strain>
    </source>
</reference>
<evidence type="ECO:0000259" key="5">
    <source>
        <dbReference type="PROSITE" id="PS50893"/>
    </source>
</evidence>
<dbReference type="PANTHER" id="PTHR42939:SF1">
    <property type="entry name" value="ABC TRANSPORTER ATP-BINDING PROTEIN ALBC-RELATED"/>
    <property type="match status" value="1"/>
</dbReference>
<evidence type="ECO:0000256" key="3">
    <source>
        <dbReference type="ARBA" id="ARBA00022840"/>
    </source>
</evidence>
<keyword evidence="2" id="KW-0547">Nucleotide-binding</keyword>
<feature type="compositionally biased region" description="Polar residues" evidence="4">
    <location>
        <begin position="302"/>
        <end position="322"/>
    </location>
</feature>
<evidence type="ECO:0000256" key="4">
    <source>
        <dbReference type="SAM" id="MobiDB-lite"/>
    </source>
</evidence>
<dbReference type="SUPFAM" id="SSF52540">
    <property type="entry name" value="P-loop containing nucleoside triphosphate hydrolases"/>
    <property type="match status" value="1"/>
</dbReference>
<keyword evidence="1" id="KW-0813">Transport</keyword>
<dbReference type="AlphaFoldDB" id="A0A9W6QE88"/>
<dbReference type="InterPro" id="IPR051782">
    <property type="entry name" value="ABC_Transporter_VariousFunc"/>
</dbReference>
<keyword evidence="3 6" id="KW-0067">ATP-binding</keyword>
<dbReference type="InterPro" id="IPR003439">
    <property type="entry name" value="ABC_transporter-like_ATP-bd"/>
</dbReference>
<gene>
    <name evidence="6" type="ORF">Kpho02_57480</name>
</gene>
<dbReference type="Gene3D" id="3.40.50.300">
    <property type="entry name" value="P-loop containing nucleotide triphosphate hydrolases"/>
    <property type="match status" value="1"/>
</dbReference>
<accession>A0A9W6QE88</accession>
<evidence type="ECO:0000256" key="1">
    <source>
        <dbReference type="ARBA" id="ARBA00022448"/>
    </source>
</evidence>
<feature type="region of interest" description="Disordered" evidence="4">
    <location>
        <begin position="293"/>
        <end position="322"/>
    </location>
</feature>
<dbReference type="Proteomes" id="UP001165041">
    <property type="component" value="Unassembled WGS sequence"/>
</dbReference>
<organism evidence="6 7">
    <name type="scientific">Kitasatospora phosalacinea</name>
    <dbReference type="NCBI Taxonomy" id="2065"/>
    <lineage>
        <taxon>Bacteria</taxon>
        <taxon>Bacillati</taxon>
        <taxon>Actinomycetota</taxon>
        <taxon>Actinomycetes</taxon>
        <taxon>Kitasatosporales</taxon>
        <taxon>Streptomycetaceae</taxon>
        <taxon>Kitasatospora</taxon>
    </lineage>
</organism>
<dbReference type="PROSITE" id="PS00211">
    <property type="entry name" value="ABC_TRANSPORTER_1"/>
    <property type="match status" value="1"/>
</dbReference>
<dbReference type="SMART" id="SM00382">
    <property type="entry name" value="AAA"/>
    <property type="match status" value="1"/>
</dbReference>
<dbReference type="Pfam" id="PF00005">
    <property type="entry name" value="ABC_tran"/>
    <property type="match status" value="1"/>
</dbReference>
<evidence type="ECO:0000313" key="6">
    <source>
        <dbReference type="EMBL" id="GLW73449.1"/>
    </source>
</evidence>
<dbReference type="EMBL" id="BSSA01000025">
    <property type="protein sequence ID" value="GLW73449.1"/>
    <property type="molecule type" value="Genomic_DNA"/>
</dbReference>
<evidence type="ECO:0000313" key="7">
    <source>
        <dbReference type="Proteomes" id="UP001165041"/>
    </source>
</evidence>
<proteinExistence type="predicted"/>
<dbReference type="PROSITE" id="PS50893">
    <property type="entry name" value="ABC_TRANSPORTER_2"/>
    <property type="match status" value="1"/>
</dbReference>
<dbReference type="InterPro" id="IPR017871">
    <property type="entry name" value="ABC_transporter-like_CS"/>
</dbReference>